<dbReference type="Proteomes" id="UP000800981">
    <property type="component" value="Unassembled WGS sequence"/>
</dbReference>
<reference evidence="3 4" key="1">
    <citation type="submission" date="2020-03" db="EMBL/GenBank/DDBJ databases">
        <title>Two novel Motilibacter sp.</title>
        <authorList>
            <person name="Liu S."/>
        </authorList>
    </citation>
    <scope>NUCLEOTIDE SEQUENCE [LARGE SCALE GENOMIC DNA]</scope>
    <source>
        <strain evidence="3 4">E257</strain>
    </source>
</reference>
<evidence type="ECO:0000256" key="1">
    <source>
        <dbReference type="SAM" id="Phobius"/>
    </source>
</evidence>
<organism evidence="3 4">
    <name type="scientific">Motilibacter deserti</name>
    <dbReference type="NCBI Taxonomy" id="2714956"/>
    <lineage>
        <taxon>Bacteria</taxon>
        <taxon>Bacillati</taxon>
        <taxon>Actinomycetota</taxon>
        <taxon>Actinomycetes</taxon>
        <taxon>Motilibacterales</taxon>
        <taxon>Motilibacteraceae</taxon>
        <taxon>Motilibacter</taxon>
    </lineage>
</organism>
<keyword evidence="4" id="KW-1185">Reference proteome</keyword>
<name>A0ABX0H2F2_9ACTN</name>
<feature type="domain" description="Phosphatidic acid phosphatase type 2/haloperoxidase" evidence="2">
    <location>
        <begin position="150"/>
        <end position="222"/>
    </location>
</feature>
<dbReference type="Pfam" id="PF01569">
    <property type="entry name" value="PAP2"/>
    <property type="match status" value="1"/>
</dbReference>
<keyword evidence="1" id="KW-0472">Membrane</keyword>
<feature type="transmembrane region" description="Helical" evidence="1">
    <location>
        <begin position="179"/>
        <end position="201"/>
    </location>
</feature>
<dbReference type="InterPro" id="IPR036938">
    <property type="entry name" value="PAP2/HPO_sf"/>
</dbReference>
<evidence type="ECO:0000259" key="2">
    <source>
        <dbReference type="Pfam" id="PF01569"/>
    </source>
</evidence>
<gene>
    <name evidence="3" type="ORF">G9H71_19455</name>
</gene>
<feature type="transmembrane region" description="Helical" evidence="1">
    <location>
        <begin position="246"/>
        <end position="273"/>
    </location>
</feature>
<feature type="transmembrane region" description="Helical" evidence="1">
    <location>
        <begin position="285"/>
        <end position="312"/>
    </location>
</feature>
<dbReference type="Gene3D" id="1.20.144.10">
    <property type="entry name" value="Phosphatidic acid phosphatase type 2/haloperoxidase"/>
    <property type="match status" value="1"/>
</dbReference>
<keyword evidence="1" id="KW-1133">Transmembrane helix</keyword>
<comment type="caution">
    <text evidence="3">The sequence shown here is derived from an EMBL/GenBank/DDBJ whole genome shotgun (WGS) entry which is preliminary data.</text>
</comment>
<keyword evidence="1" id="KW-0812">Transmembrane</keyword>
<dbReference type="InterPro" id="IPR000326">
    <property type="entry name" value="PAP2/HPO"/>
</dbReference>
<feature type="transmembrane region" description="Helical" evidence="1">
    <location>
        <begin position="207"/>
        <end position="226"/>
    </location>
</feature>
<sequence length="333" mass="33303">MPPAPRPAVPTGLGAPGGADAPGADGLGGTAALGARRDVRLLLALAAGCFAVLLGIWAFFGRTRRGMMADSYGVGGAGNLKRWLGDLLYAPLDTVSVPSLLVASCCLGAVGLARRRPRLAAAAVAVQAGGPVLTATLKQLLARDVENGWVHTLPSGHTTVATSFALAAMLVSAPRWRPAVALVGTAYAVAVGVATIGIQAHMPSDVAAAYAGTLGWALAVVAVLRATGPRAGRSGDGRVRASLRRVYWQVVVLGAAAALLGAFGLIVLGRLLLAPPEVVGSFFEAAFAGAASGVAAGALAVVAAWTVVLAALDVDRPAAAARKKVEPPGINSV</sequence>
<dbReference type="RefSeq" id="WP_166284445.1">
    <property type="nucleotide sequence ID" value="NZ_JAANNP010000075.1"/>
</dbReference>
<protein>
    <submittedName>
        <fullName evidence="3">Phosphatase PAP2 family protein</fullName>
    </submittedName>
</protein>
<proteinExistence type="predicted"/>
<dbReference type="SUPFAM" id="SSF48317">
    <property type="entry name" value="Acid phosphatase/Vanadium-dependent haloperoxidase"/>
    <property type="match status" value="1"/>
</dbReference>
<dbReference type="EMBL" id="JAANNP010000075">
    <property type="protein sequence ID" value="NHC15965.1"/>
    <property type="molecule type" value="Genomic_DNA"/>
</dbReference>
<evidence type="ECO:0000313" key="4">
    <source>
        <dbReference type="Proteomes" id="UP000800981"/>
    </source>
</evidence>
<evidence type="ECO:0000313" key="3">
    <source>
        <dbReference type="EMBL" id="NHC15965.1"/>
    </source>
</evidence>
<feature type="transmembrane region" description="Helical" evidence="1">
    <location>
        <begin position="88"/>
        <end position="112"/>
    </location>
</feature>
<accession>A0ABX0H2F2</accession>
<feature type="transmembrane region" description="Helical" evidence="1">
    <location>
        <begin position="149"/>
        <end position="172"/>
    </location>
</feature>
<feature type="transmembrane region" description="Helical" evidence="1">
    <location>
        <begin position="119"/>
        <end position="137"/>
    </location>
</feature>
<feature type="transmembrane region" description="Helical" evidence="1">
    <location>
        <begin position="41"/>
        <end position="60"/>
    </location>
</feature>